<dbReference type="AlphaFoldDB" id="A0A6P6Y9N5"/>
<dbReference type="PANTHER" id="PTHR23353">
    <property type="entry name" value="RAB-GAP/TBC-RELATED"/>
    <property type="match status" value="1"/>
</dbReference>
<keyword evidence="3" id="KW-1185">Reference proteome</keyword>
<accession>A0A6P6Y9N5</accession>
<feature type="compositionally biased region" description="Low complexity" evidence="1">
    <location>
        <begin position="96"/>
        <end position="106"/>
    </location>
</feature>
<dbReference type="RefSeq" id="XP_027201661.1">
    <property type="nucleotide sequence ID" value="XM_027345860.1"/>
</dbReference>
<proteinExistence type="predicted"/>
<organism evidence="3 4">
    <name type="scientific">Dermatophagoides pteronyssinus</name>
    <name type="common">European house dust mite</name>
    <dbReference type="NCBI Taxonomy" id="6956"/>
    <lineage>
        <taxon>Eukaryota</taxon>
        <taxon>Metazoa</taxon>
        <taxon>Ecdysozoa</taxon>
        <taxon>Arthropoda</taxon>
        <taxon>Chelicerata</taxon>
        <taxon>Arachnida</taxon>
        <taxon>Acari</taxon>
        <taxon>Acariformes</taxon>
        <taxon>Sarcoptiformes</taxon>
        <taxon>Astigmata</taxon>
        <taxon>Psoroptidia</taxon>
        <taxon>Analgoidea</taxon>
        <taxon>Pyroglyphidae</taxon>
        <taxon>Dermatophagoidinae</taxon>
        <taxon>Dermatophagoides</taxon>
    </lineage>
</organism>
<name>A0A6P6Y9N5_DERPT</name>
<dbReference type="GeneID" id="113795655"/>
<dbReference type="KEGG" id="dpte:113795655"/>
<keyword evidence="2" id="KW-0472">Membrane</keyword>
<evidence type="ECO:0000313" key="3">
    <source>
        <dbReference type="Proteomes" id="UP000515146"/>
    </source>
</evidence>
<reference evidence="4" key="1">
    <citation type="submission" date="2025-08" db="UniProtKB">
        <authorList>
            <consortium name="RefSeq"/>
        </authorList>
    </citation>
    <scope>IDENTIFICATION</scope>
    <source>
        <strain evidence="4">Airmid</strain>
    </source>
</reference>
<feature type="region of interest" description="Disordered" evidence="1">
    <location>
        <begin position="47"/>
        <end position="106"/>
    </location>
</feature>
<evidence type="ECO:0000256" key="1">
    <source>
        <dbReference type="SAM" id="MobiDB-lite"/>
    </source>
</evidence>
<protein>
    <submittedName>
        <fullName evidence="4">Alpha-protein kinase 1-like</fullName>
    </submittedName>
</protein>
<dbReference type="OMA" id="PEMCENA"/>
<sequence length="302" mass="34677">MESFNHYHQYDHHRRQSNKFIFHLIITIIVTIIIATFELSVDAATLQTNNNNNNNDVRYDKRQPIPMPRIGRSSNDLKRQSLIPAPRIGRRDDKSSSSTRSSTIDCSMNPELCENYETIGSMMGNNNNGGGGGGGGGNLNDQENLIEPLDIQLRAAFIPRLGKRSSHSSMLKLPQSRIINDNNNNNELIDYVKMYGNYLPRQQQQQQQHNQQQQQSNIDINYDNNDDQMMMANNNDYLDDLNDQQQQQQQQQQQLLLSTLLNRNNYLWNKRTSMVIPYTPRIGRAVFAPRIGKKAAFVPRIG</sequence>
<dbReference type="Proteomes" id="UP000515146">
    <property type="component" value="Unplaced"/>
</dbReference>
<evidence type="ECO:0000256" key="2">
    <source>
        <dbReference type="SAM" id="Phobius"/>
    </source>
</evidence>
<keyword evidence="2" id="KW-0812">Transmembrane</keyword>
<evidence type="ECO:0000313" key="4">
    <source>
        <dbReference type="RefSeq" id="XP_027201661.1"/>
    </source>
</evidence>
<gene>
    <name evidence="4" type="primary">LOC113795655</name>
</gene>
<dbReference type="InParanoid" id="A0A6P6Y9N5"/>
<keyword evidence="2" id="KW-1133">Transmembrane helix</keyword>
<dbReference type="InterPro" id="IPR053019">
    <property type="entry name" value="GATA_zinc_finger"/>
</dbReference>
<dbReference type="OrthoDB" id="6424205at2759"/>
<feature type="transmembrane region" description="Helical" evidence="2">
    <location>
        <begin position="20"/>
        <end position="41"/>
    </location>
</feature>